<dbReference type="Proteomes" id="UP000267096">
    <property type="component" value="Unassembled WGS sequence"/>
</dbReference>
<dbReference type="GO" id="GO:0005634">
    <property type="term" value="C:nucleus"/>
    <property type="evidence" value="ECO:0007669"/>
    <property type="project" value="TreeGrafter"/>
</dbReference>
<keyword evidence="3" id="KW-0496">Mitochondrion</keyword>
<evidence type="ECO:0000256" key="5">
    <source>
        <dbReference type="SAM" id="MobiDB-lite"/>
    </source>
</evidence>
<feature type="region of interest" description="Disordered" evidence="5">
    <location>
        <begin position="194"/>
        <end position="217"/>
    </location>
</feature>
<dbReference type="GO" id="GO:0005739">
    <property type="term" value="C:mitochondrion"/>
    <property type="evidence" value="ECO:0007669"/>
    <property type="project" value="UniProtKB-SubCell"/>
</dbReference>
<reference evidence="7 8" key="2">
    <citation type="submission" date="2018-11" db="EMBL/GenBank/DDBJ databases">
        <authorList>
            <consortium name="Pathogen Informatics"/>
        </authorList>
    </citation>
    <scope>NUCLEOTIDE SEQUENCE [LARGE SCALE GENOMIC DNA]</scope>
</reference>
<feature type="region of interest" description="Disordered" evidence="5">
    <location>
        <begin position="235"/>
        <end position="255"/>
    </location>
</feature>
<feature type="region of interest" description="Disordered" evidence="5">
    <location>
        <begin position="635"/>
        <end position="673"/>
    </location>
</feature>
<dbReference type="Pfam" id="PF07534">
    <property type="entry name" value="TLD"/>
    <property type="match status" value="1"/>
</dbReference>
<proteinExistence type="inferred from homology"/>
<feature type="domain" description="TLDc" evidence="6">
    <location>
        <begin position="777"/>
        <end position="950"/>
    </location>
</feature>
<dbReference type="OrthoDB" id="26679at2759"/>
<dbReference type="PANTHER" id="PTHR23354:SF62">
    <property type="entry name" value="MUSTARD, ISOFORM V"/>
    <property type="match status" value="1"/>
</dbReference>
<evidence type="ECO:0000313" key="9">
    <source>
        <dbReference type="WBParaSite" id="ASIM_0001453001-mRNA-1"/>
    </source>
</evidence>
<dbReference type="PANTHER" id="PTHR23354">
    <property type="entry name" value="NUCLEOLAR PROTEIN 7/ESTROGEN RECEPTOR COACTIVATOR-RELATED"/>
    <property type="match status" value="1"/>
</dbReference>
<feature type="compositionally biased region" description="Low complexity" evidence="5">
    <location>
        <begin position="645"/>
        <end position="655"/>
    </location>
</feature>
<dbReference type="SMART" id="SM00584">
    <property type="entry name" value="TLDc"/>
    <property type="match status" value="1"/>
</dbReference>
<feature type="compositionally biased region" description="Basic and acidic residues" evidence="5">
    <location>
        <begin position="635"/>
        <end position="644"/>
    </location>
</feature>
<dbReference type="EMBL" id="UYRR01031554">
    <property type="protein sequence ID" value="VDK50990.1"/>
    <property type="molecule type" value="Genomic_DNA"/>
</dbReference>
<evidence type="ECO:0000256" key="1">
    <source>
        <dbReference type="ARBA" id="ARBA00004173"/>
    </source>
</evidence>
<sequence>MLSNPLTCYHAFPTIYIIHKEYIYKSQTGTKCVIDAFGFVIVFPGQILQVPMSPSKDQAVTITSSTNIIDSDGIRMGPGSAVLIQQRSLPSPANVNNTSKCDLYDVNDDEDGVQKFLKIKVVKQVTEMDGTVSGTLLITPNALMFDPDVTHPLVIENGHELYMVMAHMDDIMSVAVYKDIEALTQETADSTDIIYDPDHLRTPPPSQDGGASTTGLIESEAGGLPQIVEESGHKLSVADKEDLSDKDVDKSSAERRTDIYSCQHPSTIAQQYRSLSETETEVMKACESDQNECVFITDVNAYCLPEYCFAALQLFTNVAFAFVLYLQIQSLFKKLSLSARAQSIRGSVASSAGKVTQTAMSGTKSVAHGVVTHTKSAADTLQSGIETSAKMAAKGVDVMTSLPQGIVAVGSGLLEGLQTNADDMSQQHSVFNKIIDEVRNEASLRREQSLATLEALKQKTQLARESFLRGDSNLTTFACATSWSDMPELFKPVNEMISKPEASNNYSQQYITSQLPYYMIVKLNKKKRHSKCSFIVIWSRSSSNDNLNNTRLTRREFWFAIPRNKANAIYQFLLQWTPDKYGQEESKVTSSIAIPREEYCQSKEHDDAIELAYSLGHGNGFIVLDSDADEKLVATPDKRHDEGSSLRNRSNGSSEHGSVINENVDEVKQKREVERYTGSVDRYDEASHKSRKRSLHKSFKKLRQRAFSTPSSLKKLADISSGEKPPTPVFGKGSLNREWEIVTVEEMCRRLSLSCIDQMLMPIPDGASESQILDEDMIREVHYSFQIMQILPARAEGYPWVNIYNSEKHGFSLHTFYRKMMEWDEDMSPILLIIRDCQDHVFGGIASSAIRPSEHFFGTGDSSLLFKFVSNTHSDEKELKSFKWSGDNQYFVKANKDSLIMGAGRGHYGIWLDADLNYGRSQRCDTFKNEPLAGDFEDFNIQFIEAFGFKMV</sequence>
<dbReference type="InterPro" id="IPR006571">
    <property type="entry name" value="TLDc_dom"/>
</dbReference>
<comment type="similarity">
    <text evidence="2">Belongs to the OXR1 family.</text>
</comment>
<evidence type="ECO:0000256" key="4">
    <source>
        <dbReference type="ARBA" id="ARBA00040604"/>
    </source>
</evidence>
<name>A0A0M3K107_ANISI</name>
<reference evidence="9" key="1">
    <citation type="submission" date="2017-02" db="UniProtKB">
        <authorList>
            <consortium name="WormBaseParasite"/>
        </authorList>
    </citation>
    <scope>IDENTIFICATION</scope>
</reference>
<keyword evidence="8" id="KW-1185">Reference proteome</keyword>
<dbReference type="AlphaFoldDB" id="A0A0M3K107"/>
<accession>A0A0M3K107</accession>
<gene>
    <name evidence="7" type="ORF">ASIM_LOCUS13940</name>
</gene>
<organism evidence="9">
    <name type="scientific">Anisakis simplex</name>
    <name type="common">Herring worm</name>
    <dbReference type="NCBI Taxonomy" id="6269"/>
    <lineage>
        <taxon>Eukaryota</taxon>
        <taxon>Metazoa</taxon>
        <taxon>Ecdysozoa</taxon>
        <taxon>Nematoda</taxon>
        <taxon>Chromadorea</taxon>
        <taxon>Rhabditida</taxon>
        <taxon>Spirurina</taxon>
        <taxon>Ascaridomorpha</taxon>
        <taxon>Ascaridoidea</taxon>
        <taxon>Anisakidae</taxon>
        <taxon>Anisakis</taxon>
        <taxon>Anisakis simplex complex</taxon>
    </lineage>
</organism>
<evidence type="ECO:0000256" key="3">
    <source>
        <dbReference type="ARBA" id="ARBA00023128"/>
    </source>
</evidence>
<dbReference type="WBParaSite" id="ASIM_0001453001-mRNA-1">
    <property type="protein sequence ID" value="ASIM_0001453001-mRNA-1"/>
    <property type="gene ID" value="ASIM_0001453001"/>
</dbReference>
<comment type="subcellular location">
    <subcellularLocation>
        <location evidence="1">Mitochondrion</location>
    </subcellularLocation>
</comment>
<evidence type="ECO:0000256" key="2">
    <source>
        <dbReference type="ARBA" id="ARBA00009540"/>
    </source>
</evidence>
<dbReference type="PROSITE" id="PS51886">
    <property type="entry name" value="TLDC"/>
    <property type="match status" value="1"/>
</dbReference>
<evidence type="ECO:0000259" key="6">
    <source>
        <dbReference type="PROSITE" id="PS51886"/>
    </source>
</evidence>
<evidence type="ECO:0000313" key="8">
    <source>
        <dbReference type="Proteomes" id="UP000267096"/>
    </source>
</evidence>
<dbReference type="GO" id="GO:0006979">
    <property type="term" value="P:response to oxidative stress"/>
    <property type="evidence" value="ECO:0007669"/>
    <property type="project" value="TreeGrafter"/>
</dbReference>
<evidence type="ECO:0000313" key="7">
    <source>
        <dbReference type="EMBL" id="VDK50990.1"/>
    </source>
</evidence>
<protein>
    <recommendedName>
        <fullName evidence="4">Oxidation resistance protein 1</fullName>
    </recommendedName>
</protein>